<dbReference type="RefSeq" id="WP_344857113.1">
    <property type="nucleotide sequence ID" value="NZ_BAAAZN010000003.1"/>
</dbReference>
<feature type="region of interest" description="Disordered" evidence="3">
    <location>
        <begin position="1"/>
        <end position="21"/>
    </location>
</feature>
<dbReference type="InterPro" id="IPR012728">
    <property type="entry name" value="Pls/PosA_C"/>
</dbReference>
<dbReference type="InterPro" id="IPR042099">
    <property type="entry name" value="ANL_N_sf"/>
</dbReference>
<gene>
    <name evidence="6" type="ORF">GCM10022222_16590</name>
</gene>
<dbReference type="Gene3D" id="3.30.300.30">
    <property type="match status" value="1"/>
</dbReference>
<dbReference type="NCBIfam" id="TIGR01733">
    <property type="entry name" value="AA-adenyl-dom"/>
    <property type="match status" value="1"/>
</dbReference>
<evidence type="ECO:0000256" key="2">
    <source>
        <dbReference type="ARBA" id="ARBA00022553"/>
    </source>
</evidence>
<dbReference type="InterPro" id="IPR029058">
    <property type="entry name" value="AB_hydrolase_fold"/>
</dbReference>
<dbReference type="PROSITE" id="PS00455">
    <property type="entry name" value="AMP_BINDING"/>
    <property type="match status" value="1"/>
</dbReference>
<dbReference type="InterPro" id="IPR009081">
    <property type="entry name" value="PP-bd_ACP"/>
</dbReference>
<dbReference type="SUPFAM" id="SSF56801">
    <property type="entry name" value="Acetyl-CoA synthetase-like"/>
    <property type="match status" value="1"/>
</dbReference>
<keyword evidence="4" id="KW-0812">Transmembrane</keyword>
<dbReference type="Gene3D" id="2.160.10.10">
    <property type="entry name" value="Hexapeptide repeat proteins"/>
    <property type="match status" value="1"/>
</dbReference>
<dbReference type="InterPro" id="IPR036736">
    <property type="entry name" value="ACP-like_sf"/>
</dbReference>
<feature type="transmembrane region" description="Helical" evidence="4">
    <location>
        <begin position="1079"/>
        <end position="1104"/>
    </location>
</feature>
<evidence type="ECO:0000256" key="1">
    <source>
        <dbReference type="ARBA" id="ARBA00022450"/>
    </source>
</evidence>
<dbReference type="InterPro" id="IPR000873">
    <property type="entry name" value="AMP-dep_synth/lig_dom"/>
</dbReference>
<dbReference type="PANTHER" id="PTHR45527">
    <property type="entry name" value="NONRIBOSOMAL PEPTIDE SYNTHETASE"/>
    <property type="match status" value="1"/>
</dbReference>
<dbReference type="SMART" id="SM00823">
    <property type="entry name" value="PKS_PP"/>
    <property type="match status" value="1"/>
</dbReference>
<dbReference type="Gene3D" id="3.40.50.12780">
    <property type="entry name" value="N-terminal domain of ligase-like"/>
    <property type="match status" value="1"/>
</dbReference>
<feature type="domain" description="Polyketide synthase-like phosphopantetheine-binding" evidence="5">
    <location>
        <begin position="508"/>
        <end position="575"/>
    </location>
</feature>
<evidence type="ECO:0000313" key="6">
    <source>
        <dbReference type="EMBL" id="GAA3533906.1"/>
    </source>
</evidence>
<keyword evidence="4" id="KW-1133">Transmembrane helix</keyword>
<dbReference type="Pfam" id="PF00501">
    <property type="entry name" value="AMP-binding"/>
    <property type="match status" value="1"/>
</dbReference>
<feature type="transmembrane region" description="Helical" evidence="4">
    <location>
        <begin position="1053"/>
        <end position="1073"/>
    </location>
</feature>
<dbReference type="InterPro" id="IPR045851">
    <property type="entry name" value="AMP-bd_C_sf"/>
</dbReference>
<comment type="caution">
    <text evidence="6">The sequence shown here is derived from an EMBL/GenBank/DDBJ whole genome shotgun (WGS) entry which is preliminary data.</text>
</comment>
<dbReference type="NCBIfam" id="TIGR02353">
    <property type="entry name" value="NRPS_term_dom"/>
    <property type="match status" value="1"/>
</dbReference>
<reference evidence="7" key="1">
    <citation type="journal article" date="2019" name="Int. J. Syst. Evol. Microbiol.">
        <title>The Global Catalogue of Microorganisms (GCM) 10K type strain sequencing project: providing services to taxonomists for standard genome sequencing and annotation.</title>
        <authorList>
            <consortium name="The Broad Institute Genomics Platform"/>
            <consortium name="The Broad Institute Genome Sequencing Center for Infectious Disease"/>
            <person name="Wu L."/>
            <person name="Ma J."/>
        </authorList>
    </citation>
    <scope>NUCLEOTIDE SEQUENCE [LARGE SCALE GENOMIC DNA]</scope>
    <source>
        <strain evidence="7">JCM 16898</strain>
    </source>
</reference>
<keyword evidence="2" id="KW-0597">Phosphoprotein</keyword>
<dbReference type="PANTHER" id="PTHR45527:SF1">
    <property type="entry name" value="FATTY ACID SYNTHASE"/>
    <property type="match status" value="1"/>
</dbReference>
<proteinExistence type="predicted"/>
<dbReference type="InterPro" id="IPR010071">
    <property type="entry name" value="AA_adenyl_dom"/>
</dbReference>
<feature type="transmembrane region" description="Helical" evidence="4">
    <location>
        <begin position="847"/>
        <end position="871"/>
    </location>
</feature>
<dbReference type="EMBL" id="BAAAZN010000003">
    <property type="protein sequence ID" value="GAA3533906.1"/>
    <property type="molecule type" value="Genomic_DNA"/>
</dbReference>
<feature type="transmembrane region" description="Helical" evidence="4">
    <location>
        <begin position="633"/>
        <end position="664"/>
    </location>
</feature>
<dbReference type="Gene3D" id="3.40.50.1820">
    <property type="entry name" value="alpha/beta hydrolase"/>
    <property type="match status" value="1"/>
</dbReference>
<sequence length="1261" mass="132910">MGSPASTHPEIRPPGLEPPPPARTLLDILSATIARHPNAPALDDGTSRLSYRTLADRVDQGARRLRSHGIGPGDRVGISRPSGQVELYLGILTVLAAGAAYVPVDFDEAPERAELVFREAGVCAVLGKNLQLRPDIAPVHPIRRPPFPGDDAWIIFTSGSTGKPKGVAVTHRSAAAFVDAEAGLFLRGGRPLGPGDRVLAGLSVGFDASCEEMWLAWRHGACLVTAPRAVVRSGPDLGPWLATHGITVVSTVPSLAALWAPEALDGVRLLIFGGEACPAELVARVDDGRREVWNTYGPTEATVVSTATRLHAGEPVRIGHPLPGWQVSIVDAQGRPVAPGETGELVIGGVGLARYLDREKDAAAYPPMPGLGWARGYRSGDLVRADPAGLVFVGRADDQVKIGGRRIELGEVEAALRTLPGVSAAAAVVRGGTVLVGYLLVNGPFDQAAARAQLARQLPHGLVPTLVVVADFPLTPAGKVDRKALPWPPPAAEEGHDADVAPALRADFDWIAARWRELFGRTPGPATDFFAEGGTSLAAAQLISLLRKRFPSAAITDVYRNPTPLGLAERLAGSAPSTPATTTPVAPLSRRAGFLQSLISVALLWIPGVRWAIAVLAGTAVYDALTGDASVPWWAWTALAGGLLVTTTSAGRVLLAALGARTLLAGVRPGRYRKGGSVHLRLWTTDRLAATIGVAGLPGTPWNLRYARLLGNTVGKDVDLHTLPPVTGLGKFDDGCSVEPAADLSGWWLDGDTLHIGPVRVGANATVGARSTLQPGTVVAPGGVVEPGKSVSGAVAGGTPVQEPAPRPARWRFAYAVTPVLTGLLTLLAFLPSAAAYTWLDLSSVSGLFWVIPVLGLVTLVLTAGSTALLVRLVGRRLRPGVHPVYSREGWAAWFVQRSMTSVRDTAFPLYASLFTGAWLRLLGARIGRRTEASTVVGLPQLMSVGAGAFLADDSHLAPYRMAGGRMLLGRANVADRAFVGNSAEVAAGRSVPTGALIGVLSQAPGRSEAGTSWLGRPALAIPRQVTNAGAERTYSPSRSLVLRRTLVELTRLVPLAITTVLGYGVFTVLEFLSQNLGIVAMFLLSGAVLIGAALVAAAASVTAKWVLNGRVRRGEHPLWSSFVWRNELVAVYHEELVMRWFGATMLGSPLFNGLLRLYGARIGRGVVCETKWLPEPDLVHLGDGAVINRGCVVQTHLFQDRVLRLGSVHLDDGSTLGPHTVTLFDTHLGEHSSVEANSLVMRGETVPAQRRFGGNPIAPR</sequence>
<dbReference type="InterPro" id="IPR020806">
    <property type="entry name" value="PKS_PP-bd"/>
</dbReference>
<dbReference type="Pfam" id="PF00550">
    <property type="entry name" value="PP-binding"/>
    <property type="match status" value="1"/>
</dbReference>
<keyword evidence="4" id="KW-0472">Membrane</keyword>
<dbReference type="Proteomes" id="UP001500689">
    <property type="component" value="Unassembled WGS sequence"/>
</dbReference>
<dbReference type="SUPFAM" id="SSF51161">
    <property type="entry name" value="Trimeric LpxA-like enzymes"/>
    <property type="match status" value="3"/>
</dbReference>
<dbReference type="CDD" id="cd05930">
    <property type="entry name" value="A_NRPS"/>
    <property type="match status" value="1"/>
</dbReference>
<keyword evidence="1" id="KW-0596">Phosphopantetheine</keyword>
<dbReference type="SUPFAM" id="SSF47336">
    <property type="entry name" value="ACP-like"/>
    <property type="match status" value="1"/>
</dbReference>
<accession>A0ABP6VIT9</accession>
<feature type="transmembrane region" description="Helical" evidence="4">
    <location>
        <begin position="813"/>
        <end position="835"/>
    </location>
</feature>
<evidence type="ECO:0000256" key="3">
    <source>
        <dbReference type="SAM" id="MobiDB-lite"/>
    </source>
</evidence>
<protein>
    <submittedName>
        <fullName evidence="6">Non-ribosomal peptide synthetase</fullName>
    </submittedName>
</protein>
<dbReference type="InterPro" id="IPR020845">
    <property type="entry name" value="AMP-binding_CS"/>
</dbReference>
<keyword evidence="7" id="KW-1185">Reference proteome</keyword>
<evidence type="ECO:0000259" key="5">
    <source>
        <dbReference type="SMART" id="SM00823"/>
    </source>
</evidence>
<name>A0ABP6VIT9_9PSEU</name>
<evidence type="ECO:0000256" key="4">
    <source>
        <dbReference type="SAM" id="Phobius"/>
    </source>
</evidence>
<organism evidence="6 7">
    <name type="scientific">Amycolatopsis ultiminotia</name>
    <dbReference type="NCBI Taxonomy" id="543629"/>
    <lineage>
        <taxon>Bacteria</taxon>
        <taxon>Bacillati</taxon>
        <taxon>Actinomycetota</taxon>
        <taxon>Actinomycetes</taxon>
        <taxon>Pseudonocardiales</taxon>
        <taxon>Pseudonocardiaceae</taxon>
        <taxon>Amycolatopsis</taxon>
    </lineage>
</organism>
<dbReference type="InterPro" id="IPR011004">
    <property type="entry name" value="Trimer_LpxA-like_sf"/>
</dbReference>
<feature type="transmembrane region" description="Helical" evidence="4">
    <location>
        <begin position="598"/>
        <end position="621"/>
    </location>
</feature>
<evidence type="ECO:0000313" key="7">
    <source>
        <dbReference type="Proteomes" id="UP001500689"/>
    </source>
</evidence>